<evidence type="ECO:0000313" key="2">
    <source>
        <dbReference type="Proteomes" id="UP000824044"/>
    </source>
</evidence>
<gene>
    <name evidence="1" type="ORF">H9812_08150</name>
</gene>
<dbReference type="EMBL" id="DXBS01000150">
    <property type="protein sequence ID" value="HIZ25416.1"/>
    <property type="molecule type" value="Genomic_DNA"/>
</dbReference>
<reference evidence="1" key="2">
    <citation type="submission" date="2021-04" db="EMBL/GenBank/DDBJ databases">
        <authorList>
            <person name="Gilroy R."/>
        </authorList>
    </citation>
    <scope>NUCLEOTIDE SEQUENCE</scope>
    <source>
        <strain evidence="1">CHK33-5263</strain>
    </source>
</reference>
<evidence type="ECO:0000313" key="1">
    <source>
        <dbReference type="EMBL" id="HIZ25416.1"/>
    </source>
</evidence>
<organism evidence="1 2">
    <name type="scientific">Candidatus Gallimonas intestinigallinarum</name>
    <dbReference type="NCBI Taxonomy" id="2838604"/>
    <lineage>
        <taxon>Bacteria</taxon>
        <taxon>Bacillati</taxon>
        <taxon>Bacillota</taxon>
        <taxon>Clostridia</taxon>
        <taxon>Candidatus Gallimonas</taxon>
    </lineage>
</organism>
<name>A0A9D2DXY7_9FIRM</name>
<proteinExistence type="predicted"/>
<dbReference type="AlphaFoldDB" id="A0A9D2DXY7"/>
<dbReference type="Proteomes" id="UP000824044">
    <property type="component" value="Unassembled WGS sequence"/>
</dbReference>
<sequence>MLIKDVLITAAESIGRTDLTSAIESAYSAAVSSGTSPSGEAAALLRCYRLVENEVALDHLPLRAQDTLLPVDGYVQFSDFSHSPVDVIEVRDAQGSKTEFEVLASRLYVGTGSGSVTIDYTYVPEQPKISDETAFSDKVSARLLAFGVANEYLLTAGRYAEAAVWEKKYRDALSAAGLSRRKLCVRARRWV</sequence>
<accession>A0A9D2DXY7</accession>
<protein>
    <submittedName>
        <fullName evidence="1">Uncharacterized protein</fullName>
    </submittedName>
</protein>
<comment type="caution">
    <text evidence="1">The sequence shown here is derived from an EMBL/GenBank/DDBJ whole genome shotgun (WGS) entry which is preliminary data.</text>
</comment>
<reference evidence="1" key="1">
    <citation type="journal article" date="2021" name="PeerJ">
        <title>Extensive microbial diversity within the chicken gut microbiome revealed by metagenomics and culture.</title>
        <authorList>
            <person name="Gilroy R."/>
            <person name="Ravi A."/>
            <person name="Getino M."/>
            <person name="Pursley I."/>
            <person name="Horton D.L."/>
            <person name="Alikhan N.F."/>
            <person name="Baker D."/>
            <person name="Gharbi K."/>
            <person name="Hall N."/>
            <person name="Watson M."/>
            <person name="Adriaenssens E.M."/>
            <person name="Foster-Nyarko E."/>
            <person name="Jarju S."/>
            <person name="Secka A."/>
            <person name="Antonio M."/>
            <person name="Oren A."/>
            <person name="Chaudhuri R.R."/>
            <person name="La Ragione R."/>
            <person name="Hildebrand F."/>
            <person name="Pallen M.J."/>
        </authorList>
    </citation>
    <scope>NUCLEOTIDE SEQUENCE</scope>
    <source>
        <strain evidence="1">CHK33-5263</strain>
    </source>
</reference>